<organism evidence="2 3">
    <name type="scientific">Mucilaginibacter psychrotolerans</name>
    <dbReference type="NCBI Taxonomy" id="1524096"/>
    <lineage>
        <taxon>Bacteria</taxon>
        <taxon>Pseudomonadati</taxon>
        <taxon>Bacteroidota</taxon>
        <taxon>Sphingobacteriia</taxon>
        <taxon>Sphingobacteriales</taxon>
        <taxon>Sphingobacteriaceae</taxon>
        <taxon>Mucilaginibacter</taxon>
    </lineage>
</organism>
<keyword evidence="3" id="KW-1185">Reference proteome</keyword>
<dbReference type="EMBL" id="SOZE01000055">
    <property type="protein sequence ID" value="TFF30436.1"/>
    <property type="molecule type" value="Genomic_DNA"/>
</dbReference>
<evidence type="ECO:0008006" key="4">
    <source>
        <dbReference type="Google" id="ProtNLM"/>
    </source>
</evidence>
<name>A0A4Y8RXP0_9SPHI</name>
<dbReference type="RefSeq" id="WP_133236899.1">
    <property type="nucleotide sequence ID" value="NZ_SOZE01000055.1"/>
</dbReference>
<keyword evidence="1" id="KW-0812">Transmembrane</keyword>
<evidence type="ECO:0000313" key="2">
    <source>
        <dbReference type="EMBL" id="TFF30436.1"/>
    </source>
</evidence>
<evidence type="ECO:0000313" key="3">
    <source>
        <dbReference type="Proteomes" id="UP000297540"/>
    </source>
</evidence>
<comment type="caution">
    <text evidence="2">The sequence shown here is derived from an EMBL/GenBank/DDBJ whole genome shotgun (WGS) entry which is preliminary data.</text>
</comment>
<reference evidence="2 3" key="1">
    <citation type="journal article" date="2017" name="Int. J. Syst. Evol. Microbiol.">
        <title>Mucilaginibacterpsychrotolerans sp. nov., isolated from peatlands.</title>
        <authorList>
            <person name="Deng Y."/>
            <person name="Shen L."/>
            <person name="Xu B."/>
            <person name="Liu Y."/>
            <person name="Gu Z."/>
            <person name="Liu H."/>
            <person name="Zhou Y."/>
        </authorList>
    </citation>
    <scope>NUCLEOTIDE SEQUENCE [LARGE SCALE GENOMIC DNA]</scope>
    <source>
        <strain evidence="2 3">NH7-4</strain>
    </source>
</reference>
<protein>
    <recommendedName>
        <fullName evidence="4">DUF998 domain-containing protein</fullName>
    </recommendedName>
</protein>
<sequence>MVKKYSVLIGIVISSIIAAIAVAVYPGGSRVDQYSIGFSWAHNFISNLFAAKALNGAENASRVWASLAMVLFPISYAIFFIHMAKKIPDKIAGFILKYAGLANILFTFLTIIPPLHDSMLIVSTTLFWTGIIVITAIILKTKLRFFKFLCVTAVLVFYYGVYLWGTSNWELLPGIQKVNFIVPTLLILGLEYFTKKEDFAHIKTGKAKA</sequence>
<feature type="transmembrane region" description="Helical" evidence="1">
    <location>
        <begin position="171"/>
        <end position="193"/>
    </location>
</feature>
<proteinExistence type="predicted"/>
<feature type="transmembrane region" description="Helical" evidence="1">
    <location>
        <begin position="146"/>
        <end position="165"/>
    </location>
</feature>
<keyword evidence="1" id="KW-0472">Membrane</keyword>
<dbReference type="AlphaFoldDB" id="A0A4Y8RXP0"/>
<dbReference type="OrthoDB" id="7067097at2"/>
<accession>A0A4Y8RXP0</accession>
<dbReference type="Proteomes" id="UP000297540">
    <property type="component" value="Unassembled WGS sequence"/>
</dbReference>
<gene>
    <name evidence="2" type="ORF">E2R66_27305</name>
</gene>
<keyword evidence="1" id="KW-1133">Transmembrane helix</keyword>
<feature type="transmembrane region" description="Helical" evidence="1">
    <location>
        <begin position="7"/>
        <end position="25"/>
    </location>
</feature>
<feature type="transmembrane region" description="Helical" evidence="1">
    <location>
        <begin position="63"/>
        <end position="82"/>
    </location>
</feature>
<evidence type="ECO:0000256" key="1">
    <source>
        <dbReference type="SAM" id="Phobius"/>
    </source>
</evidence>
<feature type="transmembrane region" description="Helical" evidence="1">
    <location>
        <begin position="94"/>
        <end position="112"/>
    </location>
</feature>
<feature type="transmembrane region" description="Helical" evidence="1">
    <location>
        <begin position="118"/>
        <end position="139"/>
    </location>
</feature>